<evidence type="ECO:0000313" key="3">
    <source>
        <dbReference type="Proteomes" id="UP001162640"/>
    </source>
</evidence>
<comment type="caution">
    <text evidence="2">The sequence shown here is derived from an EMBL/GenBank/DDBJ whole genome shotgun (WGS) entry which is preliminary data.</text>
</comment>
<protein>
    <submittedName>
        <fullName evidence="2">Uncharacterized protein</fullName>
    </submittedName>
</protein>
<dbReference type="Proteomes" id="UP001162640">
    <property type="component" value="Unassembled WGS sequence"/>
</dbReference>
<organism evidence="2 3">
    <name type="scientific">Triparma laevis f. inornata</name>
    <dbReference type="NCBI Taxonomy" id="1714386"/>
    <lineage>
        <taxon>Eukaryota</taxon>
        <taxon>Sar</taxon>
        <taxon>Stramenopiles</taxon>
        <taxon>Ochrophyta</taxon>
        <taxon>Bolidophyceae</taxon>
        <taxon>Parmales</taxon>
        <taxon>Triparmaceae</taxon>
        <taxon>Triparma</taxon>
    </lineage>
</organism>
<accession>A0A9W7EHQ0</accession>
<dbReference type="EMBL" id="BLQM01000264">
    <property type="protein sequence ID" value="GMH79338.1"/>
    <property type="molecule type" value="Genomic_DNA"/>
</dbReference>
<keyword evidence="1" id="KW-0175">Coiled coil</keyword>
<feature type="coiled-coil region" evidence="1">
    <location>
        <begin position="66"/>
        <end position="93"/>
    </location>
</feature>
<gene>
    <name evidence="2" type="ORF">TL16_g08110</name>
</gene>
<proteinExistence type="predicted"/>
<reference evidence="3" key="1">
    <citation type="journal article" date="2023" name="Commun. Biol.">
        <title>Genome analysis of Parmales, the sister group of diatoms, reveals the evolutionary specialization of diatoms from phago-mixotrophs to photoautotrophs.</title>
        <authorList>
            <person name="Ban H."/>
            <person name="Sato S."/>
            <person name="Yoshikawa S."/>
            <person name="Yamada K."/>
            <person name="Nakamura Y."/>
            <person name="Ichinomiya M."/>
            <person name="Sato N."/>
            <person name="Blanc-Mathieu R."/>
            <person name="Endo H."/>
            <person name="Kuwata A."/>
            <person name="Ogata H."/>
        </authorList>
    </citation>
    <scope>NUCLEOTIDE SEQUENCE [LARGE SCALE GENOMIC DNA]</scope>
</reference>
<evidence type="ECO:0000256" key="1">
    <source>
        <dbReference type="SAM" id="Coils"/>
    </source>
</evidence>
<sequence length="281" mass="32731">MTHGRDVIDELFAEVNAGLDSALVPPQPLHEEQEPPSQNLLNWNVVTQGARQNEEDQITKRRAIQKSTERRMLRELRGKMEKERRKREKLKRLEIADYKKARGRLVQKETTARMLTRPLNWEVRNAGDMQHRRHNLKMMLKGEFTSLKKPDSLNEGTTKIQLEPLLQHWMPQHSMAMPRTSEKHEVYQANLRRHENVKKAIQKQRWVKMMNSTTFSDKQMVNVARMKKKADNKLGDLTSLMQGQKFSTAPASASKNLLQQIGMKGKKKKEVDYSLLTSAKE</sequence>
<dbReference type="AlphaFoldDB" id="A0A9W7EHQ0"/>
<name>A0A9W7EHQ0_9STRA</name>
<evidence type="ECO:0000313" key="2">
    <source>
        <dbReference type="EMBL" id="GMH79338.1"/>
    </source>
</evidence>